<evidence type="ECO:0000313" key="3">
    <source>
        <dbReference type="Proteomes" id="UP001632038"/>
    </source>
</evidence>
<comment type="caution">
    <text evidence="2">The sequence shown here is derived from an EMBL/GenBank/DDBJ whole genome shotgun (WGS) entry which is preliminary data.</text>
</comment>
<name>A0ABD3CHN5_9LAMI</name>
<feature type="region of interest" description="Disordered" evidence="1">
    <location>
        <begin position="21"/>
        <end position="49"/>
    </location>
</feature>
<gene>
    <name evidence="2" type="ORF">CASFOL_027143</name>
</gene>
<evidence type="ECO:0000313" key="2">
    <source>
        <dbReference type="EMBL" id="KAL3629082.1"/>
    </source>
</evidence>
<organism evidence="2 3">
    <name type="scientific">Castilleja foliolosa</name>
    <dbReference type="NCBI Taxonomy" id="1961234"/>
    <lineage>
        <taxon>Eukaryota</taxon>
        <taxon>Viridiplantae</taxon>
        <taxon>Streptophyta</taxon>
        <taxon>Embryophyta</taxon>
        <taxon>Tracheophyta</taxon>
        <taxon>Spermatophyta</taxon>
        <taxon>Magnoliopsida</taxon>
        <taxon>eudicotyledons</taxon>
        <taxon>Gunneridae</taxon>
        <taxon>Pentapetalae</taxon>
        <taxon>asterids</taxon>
        <taxon>lamiids</taxon>
        <taxon>Lamiales</taxon>
        <taxon>Orobanchaceae</taxon>
        <taxon>Pedicularideae</taxon>
        <taxon>Castillejinae</taxon>
        <taxon>Castilleja</taxon>
    </lineage>
</organism>
<proteinExistence type="predicted"/>
<reference evidence="3" key="1">
    <citation type="journal article" date="2024" name="IScience">
        <title>Strigolactones Initiate the Formation of Haustorium-like Structures in Castilleja.</title>
        <authorList>
            <person name="Buerger M."/>
            <person name="Peterson D."/>
            <person name="Chory J."/>
        </authorList>
    </citation>
    <scope>NUCLEOTIDE SEQUENCE [LARGE SCALE GENOMIC DNA]</scope>
</reference>
<dbReference type="AlphaFoldDB" id="A0ABD3CHN5"/>
<protein>
    <submittedName>
        <fullName evidence="2">Uncharacterized protein</fullName>
    </submittedName>
</protein>
<accession>A0ABD3CHN5</accession>
<dbReference type="Proteomes" id="UP001632038">
    <property type="component" value="Unassembled WGS sequence"/>
</dbReference>
<sequence length="56" mass="6425">MAVPHRPMASIAAIILRRRSRHPQIDPGDPHIRRFPQFSHGRGRVPPTRPLLCHCN</sequence>
<dbReference type="EMBL" id="JAVIJP010000035">
    <property type="protein sequence ID" value="KAL3629082.1"/>
    <property type="molecule type" value="Genomic_DNA"/>
</dbReference>
<evidence type="ECO:0000256" key="1">
    <source>
        <dbReference type="SAM" id="MobiDB-lite"/>
    </source>
</evidence>
<keyword evidence="3" id="KW-1185">Reference proteome</keyword>